<feature type="compositionally biased region" description="Basic and acidic residues" evidence="5">
    <location>
        <begin position="74"/>
        <end position="84"/>
    </location>
</feature>
<gene>
    <name evidence="7" type="ORF">BIW11_07357</name>
</gene>
<sequence length="157" mass="17652">MVWVVWVERSQTDSFILLVVLPGDKPHICEICNKRFALACNLRAHLKTHEEQNQLDKTQCPQCDKFPCDCKADDKDKDIEEHSSDGASDSGSEIKTPRQPEGRPDVIPSGPQFNLFGNMLDQMMLASYQQQMSAFMPPALRALKMFQEGGFALPTPP</sequence>
<dbReference type="PROSITE" id="PS50157">
    <property type="entry name" value="ZINC_FINGER_C2H2_2"/>
    <property type="match status" value="1"/>
</dbReference>
<dbReference type="InParanoid" id="A0A1V9XU97"/>
<dbReference type="InterPro" id="IPR013087">
    <property type="entry name" value="Znf_C2H2_type"/>
</dbReference>
<evidence type="ECO:0000256" key="1">
    <source>
        <dbReference type="ARBA" id="ARBA00022723"/>
    </source>
</evidence>
<evidence type="ECO:0000313" key="7">
    <source>
        <dbReference type="EMBL" id="OQR77064.1"/>
    </source>
</evidence>
<evidence type="ECO:0000256" key="4">
    <source>
        <dbReference type="PROSITE-ProRule" id="PRU00042"/>
    </source>
</evidence>
<keyword evidence="1" id="KW-0479">Metal-binding</keyword>
<keyword evidence="8" id="KW-1185">Reference proteome</keyword>
<dbReference type="EMBL" id="MNPL01003995">
    <property type="protein sequence ID" value="OQR77064.1"/>
    <property type="molecule type" value="Genomic_DNA"/>
</dbReference>
<feature type="domain" description="C2H2-type" evidence="6">
    <location>
        <begin position="27"/>
        <end position="54"/>
    </location>
</feature>
<protein>
    <submittedName>
        <fullName evidence="7">Zinc finger protein-like</fullName>
    </submittedName>
</protein>
<dbReference type="FunFam" id="3.30.160.60:FF:000065">
    <property type="entry name" value="B-cell CLL/lymphoma 6, member B"/>
    <property type="match status" value="1"/>
</dbReference>
<dbReference type="PROSITE" id="PS00028">
    <property type="entry name" value="ZINC_FINGER_C2H2_1"/>
    <property type="match status" value="1"/>
</dbReference>
<feature type="region of interest" description="Disordered" evidence="5">
    <location>
        <begin position="74"/>
        <end position="112"/>
    </location>
</feature>
<comment type="caution">
    <text evidence="7">The sequence shown here is derived from an EMBL/GenBank/DDBJ whole genome shotgun (WGS) entry which is preliminary data.</text>
</comment>
<dbReference type="AlphaFoldDB" id="A0A1V9XU97"/>
<proteinExistence type="predicted"/>
<accession>A0A1V9XU97</accession>
<dbReference type="GO" id="GO:0008270">
    <property type="term" value="F:zinc ion binding"/>
    <property type="evidence" value="ECO:0007669"/>
    <property type="project" value="UniProtKB-KW"/>
</dbReference>
<dbReference type="OrthoDB" id="3437960at2759"/>
<dbReference type="Gene3D" id="3.30.160.60">
    <property type="entry name" value="Classic Zinc Finger"/>
    <property type="match status" value="1"/>
</dbReference>
<evidence type="ECO:0000256" key="5">
    <source>
        <dbReference type="SAM" id="MobiDB-lite"/>
    </source>
</evidence>
<name>A0A1V9XU97_9ACAR</name>
<evidence type="ECO:0000259" key="6">
    <source>
        <dbReference type="PROSITE" id="PS50157"/>
    </source>
</evidence>
<dbReference type="Proteomes" id="UP000192247">
    <property type="component" value="Unassembled WGS sequence"/>
</dbReference>
<feature type="compositionally biased region" description="Basic and acidic residues" evidence="5">
    <location>
        <begin position="95"/>
        <end position="104"/>
    </location>
</feature>
<dbReference type="SMART" id="SM00355">
    <property type="entry name" value="ZnF_C2H2"/>
    <property type="match status" value="1"/>
</dbReference>
<dbReference type="InterPro" id="IPR036236">
    <property type="entry name" value="Znf_C2H2_sf"/>
</dbReference>
<evidence type="ECO:0000256" key="3">
    <source>
        <dbReference type="ARBA" id="ARBA00022833"/>
    </source>
</evidence>
<keyword evidence="3" id="KW-0862">Zinc</keyword>
<evidence type="ECO:0000256" key="2">
    <source>
        <dbReference type="ARBA" id="ARBA00022771"/>
    </source>
</evidence>
<reference evidence="7 8" key="1">
    <citation type="journal article" date="2017" name="Gigascience">
        <title>Draft genome of the honey bee ectoparasitic mite, Tropilaelaps mercedesae, is shaped by the parasitic life history.</title>
        <authorList>
            <person name="Dong X."/>
            <person name="Armstrong S.D."/>
            <person name="Xia D."/>
            <person name="Makepeace B.L."/>
            <person name="Darby A.C."/>
            <person name="Kadowaki T."/>
        </authorList>
    </citation>
    <scope>NUCLEOTIDE SEQUENCE [LARGE SCALE GENOMIC DNA]</scope>
    <source>
        <strain evidence="7">Wuxi-XJTLU</strain>
    </source>
</reference>
<keyword evidence="2 4" id="KW-0863">Zinc-finger</keyword>
<evidence type="ECO:0000313" key="8">
    <source>
        <dbReference type="Proteomes" id="UP000192247"/>
    </source>
</evidence>
<dbReference type="SUPFAM" id="SSF57667">
    <property type="entry name" value="beta-beta-alpha zinc fingers"/>
    <property type="match status" value="1"/>
</dbReference>
<dbReference type="STRING" id="418985.A0A1V9XU97"/>
<organism evidence="7 8">
    <name type="scientific">Tropilaelaps mercedesae</name>
    <dbReference type="NCBI Taxonomy" id="418985"/>
    <lineage>
        <taxon>Eukaryota</taxon>
        <taxon>Metazoa</taxon>
        <taxon>Ecdysozoa</taxon>
        <taxon>Arthropoda</taxon>
        <taxon>Chelicerata</taxon>
        <taxon>Arachnida</taxon>
        <taxon>Acari</taxon>
        <taxon>Parasitiformes</taxon>
        <taxon>Mesostigmata</taxon>
        <taxon>Gamasina</taxon>
        <taxon>Dermanyssoidea</taxon>
        <taxon>Laelapidae</taxon>
        <taxon>Tropilaelaps</taxon>
    </lineage>
</organism>